<sequence>MGLTSRKLELLVALLALACFAATVWFWPRLSGRNWRAPLGRMATLIAGQLLTLAAIGLAANNWGGFYSSWGDLLGTDQGGGAVFTARANEAGAGQASDGAGGAVQVLDSRPVPLMLSGAGAHASGGVVQQVAFHGNGTGLSERGYVYLPPQYFQAPYARRRFPVVVVFTGYPGTPENLITRMKYPTIAAQAIHQGTMQPTVLVLMRPSVAVPRDTECEDVPDGPQAETFFTVDLHQAMAAHYRVGTGGRGWGVLGDSTGGYCSLKLAMRNPSAFTAAASLSGYYRAAVDSTTGDLFGGNGRRRDESDLMWRLKNLPAPDVSVLVASSREGEADYKATLAFVAAVRPPMEVASLILPSGGHNFDTWNRETPTALPWLVGRLLAPD</sequence>
<keyword evidence="2" id="KW-0378">Hydrolase</keyword>
<evidence type="ECO:0000313" key="5">
    <source>
        <dbReference type="Proteomes" id="UP001592582"/>
    </source>
</evidence>
<dbReference type="InterPro" id="IPR029058">
    <property type="entry name" value="AB_hydrolase_fold"/>
</dbReference>
<name>A0ABV6VGY5_9ACTN</name>
<dbReference type="SUPFAM" id="SSF53474">
    <property type="entry name" value="alpha/beta-Hydrolases"/>
    <property type="match status" value="1"/>
</dbReference>
<dbReference type="Pfam" id="PF00756">
    <property type="entry name" value="Esterase"/>
    <property type="match status" value="1"/>
</dbReference>
<accession>A0ABV6VGY5</accession>
<dbReference type="PANTHER" id="PTHR48098:SF1">
    <property type="entry name" value="DIACYLGLYCEROL ACYLTRANSFERASE_MYCOLYLTRANSFERASE AG85A"/>
    <property type="match status" value="1"/>
</dbReference>
<feature type="transmembrane region" description="Helical" evidence="1">
    <location>
        <begin position="42"/>
        <end position="60"/>
    </location>
</feature>
<dbReference type="InterPro" id="IPR000801">
    <property type="entry name" value="Esterase-like"/>
</dbReference>
<keyword evidence="1" id="KW-0472">Membrane</keyword>
<protein>
    <submittedName>
        <fullName evidence="2">Alpha/beta hydrolase</fullName>
    </submittedName>
</protein>
<dbReference type="PANTHER" id="PTHR48098">
    <property type="entry name" value="ENTEROCHELIN ESTERASE-RELATED"/>
    <property type="match status" value="1"/>
</dbReference>
<keyword evidence="5" id="KW-1185">Reference proteome</keyword>
<dbReference type="Gene3D" id="3.40.50.1820">
    <property type="entry name" value="alpha/beta hydrolase"/>
    <property type="match status" value="1"/>
</dbReference>
<dbReference type="InterPro" id="IPR050583">
    <property type="entry name" value="Mycobacterial_A85_antigen"/>
</dbReference>
<dbReference type="Proteomes" id="UP001592582">
    <property type="component" value="Unassembled WGS sequence"/>
</dbReference>
<keyword evidence="1" id="KW-0812">Transmembrane</keyword>
<evidence type="ECO:0000313" key="2">
    <source>
        <dbReference type="EMBL" id="MFC1413005.1"/>
    </source>
</evidence>
<gene>
    <name evidence="3" type="ORF">ACEZDB_03955</name>
    <name evidence="2" type="ORF">ACEZDG_27440</name>
</gene>
<evidence type="ECO:0000313" key="3">
    <source>
        <dbReference type="EMBL" id="MFC1429809.1"/>
    </source>
</evidence>
<organism evidence="2 5">
    <name type="scientific">Streptacidiphilus alkalitolerans</name>
    <dbReference type="NCBI Taxonomy" id="3342712"/>
    <lineage>
        <taxon>Bacteria</taxon>
        <taxon>Bacillati</taxon>
        <taxon>Actinomycetota</taxon>
        <taxon>Actinomycetes</taxon>
        <taxon>Kitasatosporales</taxon>
        <taxon>Streptomycetaceae</taxon>
        <taxon>Streptacidiphilus</taxon>
    </lineage>
</organism>
<comment type="caution">
    <text evidence="2">The sequence shown here is derived from an EMBL/GenBank/DDBJ whole genome shotgun (WGS) entry which is preliminary data.</text>
</comment>
<evidence type="ECO:0000256" key="1">
    <source>
        <dbReference type="SAM" id="Phobius"/>
    </source>
</evidence>
<dbReference type="EMBL" id="JBHEZX010000014">
    <property type="protein sequence ID" value="MFC1413005.1"/>
    <property type="molecule type" value="Genomic_DNA"/>
</dbReference>
<dbReference type="GO" id="GO:0016787">
    <property type="term" value="F:hydrolase activity"/>
    <property type="evidence" value="ECO:0007669"/>
    <property type="project" value="UniProtKB-KW"/>
</dbReference>
<keyword evidence="1" id="KW-1133">Transmembrane helix</keyword>
<reference evidence="4 5" key="1">
    <citation type="submission" date="2024-09" db="EMBL/GenBank/DDBJ databases">
        <authorList>
            <person name="Lee S.D."/>
        </authorList>
    </citation>
    <scope>NUCLEOTIDE SEQUENCE [LARGE SCALE GENOMIC DNA]</scope>
    <source>
        <strain evidence="2 5">N1-1</strain>
        <strain evidence="3 4">N1-3</strain>
    </source>
</reference>
<dbReference type="EMBL" id="JBHEZY010000001">
    <property type="protein sequence ID" value="MFC1429809.1"/>
    <property type="molecule type" value="Genomic_DNA"/>
</dbReference>
<proteinExistence type="predicted"/>
<dbReference type="Proteomes" id="UP001592530">
    <property type="component" value="Unassembled WGS sequence"/>
</dbReference>
<dbReference type="RefSeq" id="WP_380514232.1">
    <property type="nucleotide sequence ID" value="NZ_JBHEZX010000014.1"/>
</dbReference>
<evidence type="ECO:0000313" key="4">
    <source>
        <dbReference type="Proteomes" id="UP001592530"/>
    </source>
</evidence>